<dbReference type="Pfam" id="PF01300">
    <property type="entry name" value="Sua5_yciO_yrdC"/>
    <property type="match status" value="1"/>
</dbReference>
<feature type="binding site" evidence="14">
    <location>
        <position position="27"/>
    </location>
    <ligand>
        <name>L-threonine</name>
        <dbReference type="ChEBI" id="CHEBI:57926"/>
    </ligand>
</feature>
<dbReference type="PROSITE" id="PS51163">
    <property type="entry name" value="YRDC"/>
    <property type="match status" value="1"/>
</dbReference>
<evidence type="ECO:0000256" key="14">
    <source>
        <dbReference type="PIRSR" id="PIRSR004930-1"/>
    </source>
</evidence>
<keyword evidence="5 13" id="KW-0963">Cytoplasm</keyword>
<keyword evidence="18" id="KW-1185">Reference proteome</keyword>
<dbReference type="AlphaFoldDB" id="A0A557QDG4"/>
<evidence type="ECO:0000256" key="9">
    <source>
        <dbReference type="ARBA" id="ARBA00022741"/>
    </source>
</evidence>
<dbReference type="Gene3D" id="3.40.50.11030">
    <property type="entry name" value="Threonylcarbamoyl-AMP synthase, C-terminal domain"/>
    <property type="match status" value="1"/>
</dbReference>
<evidence type="ECO:0000256" key="3">
    <source>
        <dbReference type="ARBA" id="ARBA00012584"/>
    </source>
</evidence>
<dbReference type="EC" id="2.7.7.87" evidence="3 13"/>
<dbReference type="GO" id="GO:0008033">
    <property type="term" value="P:tRNA processing"/>
    <property type="evidence" value="ECO:0007669"/>
    <property type="project" value="UniProtKB-KW"/>
</dbReference>
<dbReference type="GO" id="GO:0000049">
    <property type="term" value="F:tRNA binding"/>
    <property type="evidence" value="ECO:0007669"/>
    <property type="project" value="TreeGrafter"/>
</dbReference>
<dbReference type="GO" id="GO:0005524">
    <property type="term" value="F:ATP binding"/>
    <property type="evidence" value="ECO:0007669"/>
    <property type="project" value="UniProtKB-UniRule"/>
</dbReference>
<evidence type="ECO:0000256" key="5">
    <source>
        <dbReference type="ARBA" id="ARBA00022490"/>
    </source>
</evidence>
<evidence type="ECO:0000256" key="12">
    <source>
        <dbReference type="ARBA" id="ARBA00048366"/>
    </source>
</evidence>
<keyword evidence="9 13" id="KW-0547">Nucleotide-binding</keyword>
<organism evidence="17 18">
    <name type="scientific">Denitromonas halophila</name>
    <dbReference type="NCBI Taxonomy" id="1629404"/>
    <lineage>
        <taxon>Bacteria</taxon>
        <taxon>Pseudomonadati</taxon>
        <taxon>Pseudomonadota</taxon>
        <taxon>Betaproteobacteria</taxon>
        <taxon>Rhodocyclales</taxon>
        <taxon>Zoogloeaceae</taxon>
        <taxon>Denitromonas</taxon>
    </lineage>
</organism>
<evidence type="ECO:0000256" key="13">
    <source>
        <dbReference type="PIRNR" id="PIRNR004930"/>
    </source>
</evidence>
<dbReference type="InterPro" id="IPR005145">
    <property type="entry name" value="Sua5_C"/>
</dbReference>
<dbReference type="Proteomes" id="UP000319502">
    <property type="component" value="Unassembled WGS sequence"/>
</dbReference>
<feature type="binding site" evidence="14">
    <location>
        <position position="109"/>
    </location>
    <ligand>
        <name>ATP</name>
        <dbReference type="ChEBI" id="CHEBI:30616"/>
    </ligand>
</feature>
<feature type="region of interest" description="Disordered" evidence="15">
    <location>
        <begin position="316"/>
        <end position="335"/>
    </location>
</feature>
<dbReference type="SUPFAM" id="SSF55821">
    <property type="entry name" value="YrdC/RibB"/>
    <property type="match status" value="1"/>
</dbReference>
<feature type="domain" description="YrdC-like" evidence="16">
    <location>
        <begin position="5"/>
        <end position="191"/>
    </location>
</feature>
<evidence type="ECO:0000256" key="6">
    <source>
        <dbReference type="ARBA" id="ARBA00022679"/>
    </source>
</evidence>
<dbReference type="Pfam" id="PF03481">
    <property type="entry name" value="Sua5_C"/>
    <property type="match status" value="1"/>
</dbReference>
<feature type="binding site" evidence="14">
    <location>
        <position position="173"/>
    </location>
    <ligand>
        <name>L-threonine</name>
        <dbReference type="ChEBI" id="CHEBI:57926"/>
    </ligand>
</feature>
<evidence type="ECO:0000256" key="15">
    <source>
        <dbReference type="SAM" id="MobiDB-lite"/>
    </source>
</evidence>
<dbReference type="InterPro" id="IPR017945">
    <property type="entry name" value="DHBP_synth_RibB-like_a/b_dom"/>
</dbReference>
<comment type="function">
    <text evidence="13">Required for the formation of a threonylcarbamoyl group on adenosine at position 37 (t(6)A37) in tRNAs that read codons beginning with adenine.</text>
</comment>
<gene>
    <name evidence="17" type="ORF">FHP91_20530</name>
</gene>
<name>A0A557QDG4_9RHOO</name>
<evidence type="ECO:0000256" key="10">
    <source>
        <dbReference type="ARBA" id="ARBA00022840"/>
    </source>
</evidence>
<keyword evidence="8 13" id="KW-0548">Nucleotidyltransferase</keyword>
<comment type="catalytic activity">
    <reaction evidence="12 13">
        <text>L-threonine + hydrogencarbonate + ATP = L-threonylcarbamoyladenylate + diphosphate + H2O</text>
        <dbReference type="Rhea" id="RHEA:36407"/>
        <dbReference type="ChEBI" id="CHEBI:15377"/>
        <dbReference type="ChEBI" id="CHEBI:17544"/>
        <dbReference type="ChEBI" id="CHEBI:30616"/>
        <dbReference type="ChEBI" id="CHEBI:33019"/>
        <dbReference type="ChEBI" id="CHEBI:57926"/>
        <dbReference type="ChEBI" id="CHEBI:73682"/>
        <dbReference type="EC" id="2.7.7.87"/>
    </reaction>
</comment>
<reference evidence="17 18" key="1">
    <citation type="submission" date="2019-07" db="EMBL/GenBank/DDBJ databases">
        <title>The pathways for chlorine oxyanion respiration interact through the shared metabolite chlorate.</title>
        <authorList>
            <person name="Barnum T.P."/>
            <person name="Cheng Y."/>
            <person name="Hill K.A."/>
            <person name="Lucas L.N."/>
            <person name="Carlson H.K."/>
            <person name="Coates J.D."/>
        </authorList>
    </citation>
    <scope>NUCLEOTIDE SEQUENCE [LARGE SCALE GENOMIC DNA]</scope>
    <source>
        <strain evidence="17 18">SFB-3</strain>
    </source>
</reference>
<dbReference type="GO" id="GO:0005737">
    <property type="term" value="C:cytoplasm"/>
    <property type="evidence" value="ECO:0007669"/>
    <property type="project" value="UniProtKB-SubCell"/>
</dbReference>
<dbReference type="InterPro" id="IPR038385">
    <property type="entry name" value="Sua5/YwlC_C"/>
</dbReference>
<dbReference type="GO" id="GO:0003725">
    <property type="term" value="F:double-stranded RNA binding"/>
    <property type="evidence" value="ECO:0007669"/>
    <property type="project" value="UniProtKB-UniRule"/>
</dbReference>
<keyword evidence="10 13" id="KW-0067">ATP-binding</keyword>
<evidence type="ECO:0000259" key="16">
    <source>
        <dbReference type="PROSITE" id="PS51163"/>
    </source>
</evidence>
<comment type="caution">
    <text evidence="17">The sequence shown here is derived from an EMBL/GenBank/DDBJ whole genome shotgun (WGS) entry which is preliminary data.</text>
</comment>
<protein>
    <recommendedName>
        <fullName evidence="4 13">Threonylcarbamoyl-AMP synthase</fullName>
        <shortName evidence="13">TC-AMP synthase</shortName>
        <ecNumber evidence="3 13">2.7.7.87</ecNumber>
    </recommendedName>
    <alternativeName>
        <fullName evidence="11 13">L-threonylcarbamoyladenylate synthase</fullName>
    </alternativeName>
</protein>
<evidence type="ECO:0000256" key="1">
    <source>
        <dbReference type="ARBA" id="ARBA00004496"/>
    </source>
</evidence>
<evidence type="ECO:0000256" key="4">
    <source>
        <dbReference type="ARBA" id="ARBA00015492"/>
    </source>
</evidence>
<comment type="subcellular location">
    <subcellularLocation>
        <location evidence="1 13">Cytoplasm</location>
    </subcellularLocation>
</comment>
<dbReference type="FunFam" id="3.90.870.10:FF:000009">
    <property type="entry name" value="Threonylcarbamoyl-AMP synthase, putative"/>
    <property type="match status" value="1"/>
</dbReference>
<keyword evidence="7 13" id="KW-0819">tRNA processing</keyword>
<feature type="binding site" evidence="14">
    <location>
        <position position="225"/>
    </location>
    <ligand>
        <name>ATP</name>
        <dbReference type="ChEBI" id="CHEBI:30616"/>
    </ligand>
</feature>
<dbReference type="NCBIfam" id="TIGR00057">
    <property type="entry name" value="L-threonylcarbamoyladenylate synthase"/>
    <property type="match status" value="1"/>
</dbReference>
<dbReference type="EMBL" id="VMNK01000023">
    <property type="protein sequence ID" value="TVO50933.1"/>
    <property type="molecule type" value="Genomic_DNA"/>
</dbReference>
<feature type="binding site" evidence="14">
    <location>
        <position position="135"/>
    </location>
    <ligand>
        <name>ATP</name>
        <dbReference type="ChEBI" id="CHEBI:30616"/>
    </ligand>
</feature>
<feature type="binding site" evidence="14">
    <location>
        <position position="59"/>
    </location>
    <ligand>
        <name>ATP</name>
        <dbReference type="ChEBI" id="CHEBI:30616"/>
    </ligand>
</feature>
<accession>A0A557QDG4</accession>
<evidence type="ECO:0000313" key="17">
    <source>
        <dbReference type="EMBL" id="TVO50933.1"/>
    </source>
</evidence>
<feature type="binding site" evidence="14">
    <location>
        <position position="113"/>
    </location>
    <ligand>
        <name>L-threonine</name>
        <dbReference type="ChEBI" id="CHEBI:57926"/>
    </ligand>
</feature>
<feature type="binding site" evidence="14">
    <location>
        <position position="187"/>
    </location>
    <ligand>
        <name>ATP</name>
        <dbReference type="ChEBI" id="CHEBI:30616"/>
    </ligand>
</feature>
<feature type="binding site" evidence="14">
    <location>
        <position position="143"/>
    </location>
    <ligand>
        <name>ATP</name>
        <dbReference type="ChEBI" id="CHEBI:30616"/>
    </ligand>
</feature>
<evidence type="ECO:0000256" key="2">
    <source>
        <dbReference type="ARBA" id="ARBA00007663"/>
    </source>
</evidence>
<feature type="binding site" evidence="14">
    <location>
        <position position="133"/>
    </location>
    <ligand>
        <name>L-threonine</name>
        <dbReference type="ChEBI" id="CHEBI:57926"/>
    </ligand>
</feature>
<proteinExistence type="inferred from homology"/>
<dbReference type="InterPro" id="IPR050156">
    <property type="entry name" value="TC-AMP_synthase_SUA5"/>
</dbReference>
<dbReference type="InterPro" id="IPR010923">
    <property type="entry name" value="T(6)A37_SUA5"/>
</dbReference>
<evidence type="ECO:0000256" key="7">
    <source>
        <dbReference type="ARBA" id="ARBA00022694"/>
    </source>
</evidence>
<keyword evidence="6 13" id="KW-0808">Transferase</keyword>
<dbReference type="RefSeq" id="WP_144311322.1">
    <property type="nucleotide sequence ID" value="NZ_VMNK01000023.1"/>
</dbReference>
<sequence length="335" mass="34987">MTELSRALRDAVAALRAGQLVGLPTETVYGLAADARNPQAVARIFAAKGRPANHPLIVHLASAEQLDDWAREIPDAARQLAAAFWPGPLTLILKRQPDVPDAVTGGQDTVGLRVPAHPVAHALLAAFGGGLAAPSANRFGRISPTTADHVREELGNAVAVVVDGGECEVGIESTIVDLSRGVPVMLRPGRVSIDDMRRVLGAPVLTPDAADTTAPRASGTLASHYAPATPVRLLDVPALYATVVAAAQSGQRIGVLSRTLTDAAPANGSVWLQLPGDPAGYARRLYGDLRRLDQCGATLLLIEAPPTSPEWQAVNDRLKRAAADRPAEGEGLPKP</sequence>
<dbReference type="PIRSF" id="PIRSF004930">
    <property type="entry name" value="Tln_factor_SUA5"/>
    <property type="match status" value="1"/>
</dbReference>
<comment type="similarity">
    <text evidence="2 13">Belongs to the SUA5 family.</text>
</comment>
<feature type="binding site" evidence="14">
    <location>
        <position position="50"/>
    </location>
    <ligand>
        <name>ATP</name>
        <dbReference type="ChEBI" id="CHEBI:30616"/>
    </ligand>
</feature>
<evidence type="ECO:0000313" key="18">
    <source>
        <dbReference type="Proteomes" id="UP000319502"/>
    </source>
</evidence>
<evidence type="ECO:0000256" key="8">
    <source>
        <dbReference type="ARBA" id="ARBA00022695"/>
    </source>
</evidence>
<dbReference type="PANTHER" id="PTHR17490:SF16">
    <property type="entry name" value="THREONYLCARBAMOYL-AMP SYNTHASE"/>
    <property type="match status" value="1"/>
</dbReference>
<evidence type="ECO:0000256" key="11">
    <source>
        <dbReference type="ARBA" id="ARBA00029774"/>
    </source>
</evidence>
<dbReference type="OrthoDB" id="9814580at2"/>
<dbReference type="Gene3D" id="3.90.870.10">
    <property type="entry name" value="DHBP synthase"/>
    <property type="match status" value="1"/>
</dbReference>
<dbReference type="InterPro" id="IPR006070">
    <property type="entry name" value="Sua5-like_dom"/>
</dbReference>
<dbReference type="PANTHER" id="PTHR17490">
    <property type="entry name" value="SUA5"/>
    <property type="match status" value="1"/>
</dbReference>
<dbReference type="GO" id="GO:0006450">
    <property type="term" value="P:regulation of translational fidelity"/>
    <property type="evidence" value="ECO:0007669"/>
    <property type="project" value="TreeGrafter"/>
</dbReference>
<dbReference type="GO" id="GO:0061710">
    <property type="term" value="F:L-threonylcarbamoyladenylate synthase"/>
    <property type="evidence" value="ECO:0007669"/>
    <property type="project" value="UniProtKB-EC"/>
</dbReference>